<sequence>MLVLHYAPDNASLIVRLALEEAGAPYRAALVDREVRAQDSAAYRRLNPVGLIPALETSQGVVFETGAILLWLADRFGGGLGVAPDAEARGDFLKWLFFLSNTAHADLRQLFYPENYVPEGAEAGHHDIIVARMLRHFGLLDVAVAADPALFAAPSVLSAYLAVLMRWAVLYPEGQRRWFRVTDFPALAALARDLEARPAALRAALAEGLGRTPFSEPDPACPSEGSAL</sequence>
<gene>
    <name evidence="2" type="ORF">Rsw2DRAFT_1455</name>
</gene>
<dbReference type="EMBL" id="ACYY01000007">
    <property type="protein sequence ID" value="EEW25686.1"/>
    <property type="molecule type" value="Genomic_DNA"/>
</dbReference>
<dbReference type="SUPFAM" id="SSF52833">
    <property type="entry name" value="Thioredoxin-like"/>
    <property type="match status" value="1"/>
</dbReference>
<dbReference type="PROSITE" id="PS50404">
    <property type="entry name" value="GST_NTER"/>
    <property type="match status" value="1"/>
</dbReference>
<name>C8S077_9RHOB</name>
<dbReference type="AlphaFoldDB" id="C8S077"/>
<dbReference type="GO" id="GO:0016740">
    <property type="term" value="F:transferase activity"/>
    <property type="evidence" value="ECO:0007669"/>
    <property type="project" value="UniProtKB-KW"/>
</dbReference>
<feature type="domain" description="GST N-terminal" evidence="1">
    <location>
        <begin position="1"/>
        <end position="80"/>
    </location>
</feature>
<dbReference type="PANTHER" id="PTHR44051">
    <property type="entry name" value="GLUTATHIONE S-TRANSFERASE-RELATED"/>
    <property type="match status" value="1"/>
</dbReference>
<dbReference type="Pfam" id="PF13409">
    <property type="entry name" value="GST_N_2"/>
    <property type="match status" value="1"/>
</dbReference>
<dbReference type="SUPFAM" id="SSF47616">
    <property type="entry name" value="GST C-terminal domain-like"/>
    <property type="match status" value="1"/>
</dbReference>
<dbReference type="RefSeq" id="WP_008029534.1">
    <property type="nucleotide sequence ID" value="NZ_ACYY01000007.1"/>
</dbReference>
<evidence type="ECO:0000259" key="1">
    <source>
        <dbReference type="PROSITE" id="PS50404"/>
    </source>
</evidence>
<dbReference type="eggNOG" id="COG0625">
    <property type="taxonomic scope" value="Bacteria"/>
</dbReference>
<evidence type="ECO:0000313" key="3">
    <source>
        <dbReference type="Proteomes" id="UP000010121"/>
    </source>
</evidence>
<dbReference type="Gene3D" id="3.40.30.10">
    <property type="entry name" value="Glutaredoxin"/>
    <property type="match status" value="1"/>
</dbReference>
<keyword evidence="2" id="KW-0808">Transferase</keyword>
<dbReference type="InterPro" id="IPR036249">
    <property type="entry name" value="Thioredoxin-like_sf"/>
</dbReference>
<proteinExistence type="predicted"/>
<comment type="caution">
    <text evidence="2">The sequence shown here is derived from an EMBL/GenBank/DDBJ whole genome shotgun (WGS) entry which is preliminary data.</text>
</comment>
<dbReference type="OrthoDB" id="7583243at2"/>
<dbReference type="STRING" id="371731.Rsw2DRAFT_1455"/>
<dbReference type="InterPro" id="IPR004045">
    <property type="entry name" value="Glutathione_S-Trfase_N"/>
</dbReference>
<evidence type="ECO:0000313" key="2">
    <source>
        <dbReference type="EMBL" id="EEW25686.1"/>
    </source>
</evidence>
<protein>
    <submittedName>
        <fullName evidence="2">Glutathione S-transferase domain protein</fullName>
    </submittedName>
</protein>
<accession>C8S077</accession>
<dbReference type="Gene3D" id="1.20.1050.10">
    <property type="match status" value="1"/>
</dbReference>
<reference evidence="2 3" key="1">
    <citation type="submission" date="2009-08" db="EMBL/GenBank/DDBJ databases">
        <title>The draft genome of Rhodobacter sp. SW2.</title>
        <authorList>
            <consortium name="US DOE Joint Genome Institute (JGI-PGF)"/>
            <person name="Lucas S."/>
            <person name="Copeland A."/>
            <person name="Lapidus A."/>
            <person name="Glavina del Rio T."/>
            <person name="Tice H."/>
            <person name="Bruce D."/>
            <person name="Goodwin L."/>
            <person name="Pitluck S."/>
            <person name="Larimer F."/>
            <person name="Land M.L."/>
            <person name="Hauser L."/>
            <person name="Emerson D."/>
        </authorList>
    </citation>
    <scope>NUCLEOTIDE SEQUENCE [LARGE SCALE GENOMIC DNA]</scope>
    <source>
        <strain evidence="2 3">SW2</strain>
    </source>
</reference>
<dbReference type="InterPro" id="IPR036282">
    <property type="entry name" value="Glutathione-S-Trfase_C_sf"/>
</dbReference>
<organism evidence="2 3">
    <name type="scientific">Rhodobacter ferrooxidans</name>
    <dbReference type="NCBI Taxonomy" id="371731"/>
    <lineage>
        <taxon>Bacteria</taxon>
        <taxon>Pseudomonadati</taxon>
        <taxon>Pseudomonadota</taxon>
        <taxon>Alphaproteobacteria</taxon>
        <taxon>Rhodobacterales</taxon>
        <taxon>Rhodobacter group</taxon>
        <taxon>Rhodobacter</taxon>
    </lineage>
</organism>
<dbReference type="Proteomes" id="UP000010121">
    <property type="component" value="Unassembled WGS sequence"/>
</dbReference>
<dbReference type="PANTHER" id="PTHR44051:SF8">
    <property type="entry name" value="GLUTATHIONE S-TRANSFERASE GSTA"/>
    <property type="match status" value="1"/>
</dbReference>
<dbReference type="CDD" id="cd03057">
    <property type="entry name" value="GST_N_Beta"/>
    <property type="match status" value="1"/>
</dbReference>
<keyword evidence="3" id="KW-1185">Reference proteome</keyword>